<keyword evidence="6" id="KW-0472">Membrane</keyword>
<dbReference type="InterPro" id="IPR019734">
    <property type="entry name" value="TPR_rpt"/>
</dbReference>
<keyword evidence="6" id="KW-0812">Transmembrane</keyword>
<evidence type="ECO:0000313" key="8">
    <source>
        <dbReference type="Proteomes" id="UP000523161"/>
    </source>
</evidence>
<comment type="subcellular location">
    <subcellularLocation>
        <location evidence="1">Cytoplasm</location>
    </subcellularLocation>
</comment>
<accession>A0A7Y5EMG5</accession>
<gene>
    <name evidence="7" type="ORF">HRH59_16875</name>
</gene>
<comment type="similarity">
    <text evidence="5">Belongs to the Rap family.</text>
</comment>
<sequence>MPSTLAAQDAAQDIVTTAELPGWLQQVAAEKRQQPEAMLALLQQHQHELQSLTQQQQAHWYYLQATIFDGLGRHQQQQQAAEQGLALLGQQQSVLKVKLLYELGFAREMQTDYNAAMQHYQQGIALATLLEDKKQLLMGQINQAAILNVQNQQQQALALLQDVYQRAMRLNDPEVSAEINGELGLLYASLAYEDEAIELLETALSLYEQLGWQKNQITVLFNLARTYSFLERYELSLQTYNKMLQKSLQVQDMVNLYHAYLGLAITSSDSGRSEAALSYIRKAEEYLPQLQSTSHISTHYYEKALIYRKLKQTSLALQQVMLYEDSLTSEGVEADSPTRLNVWYLKAQLLADQGEFQRAYQQLHEFVFAFQDVRNKENELAIEQMRLNFDHERQLQVQRLLEQDNELKALRLAQAERARQLQFLWLGILGCTTLVLLILLLWQLTRRTDKKTAAGTESPVQTG</sequence>
<evidence type="ECO:0000256" key="6">
    <source>
        <dbReference type="SAM" id="Phobius"/>
    </source>
</evidence>
<dbReference type="SMART" id="SM00028">
    <property type="entry name" value="TPR"/>
    <property type="match status" value="5"/>
</dbReference>
<proteinExistence type="inferred from homology"/>
<comment type="caution">
    <text evidence="7">The sequence shown here is derived from an EMBL/GenBank/DDBJ whole genome shotgun (WGS) entry which is preliminary data.</text>
</comment>
<evidence type="ECO:0000256" key="3">
    <source>
        <dbReference type="ARBA" id="ARBA00022737"/>
    </source>
</evidence>
<keyword evidence="4" id="KW-0802">TPR repeat</keyword>
<evidence type="ECO:0000256" key="2">
    <source>
        <dbReference type="ARBA" id="ARBA00022490"/>
    </source>
</evidence>
<dbReference type="PANTHER" id="PTHR46630:SF1">
    <property type="entry name" value="TETRATRICOPEPTIDE REPEAT PROTEIN 29"/>
    <property type="match status" value="1"/>
</dbReference>
<keyword evidence="2" id="KW-0963">Cytoplasm</keyword>
<protein>
    <recommendedName>
        <fullName evidence="9">Tetratricopeptide repeat protein</fullName>
    </recommendedName>
</protein>
<evidence type="ECO:0000256" key="5">
    <source>
        <dbReference type="ARBA" id="ARBA00038253"/>
    </source>
</evidence>
<evidence type="ECO:0000313" key="7">
    <source>
        <dbReference type="EMBL" id="NRQ44218.1"/>
    </source>
</evidence>
<dbReference type="PANTHER" id="PTHR46630">
    <property type="entry name" value="TETRATRICOPEPTIDE REPEAT PROTEIN 29"/>
    <property type="match status" value="1"/>
</dbReference>
<keyword evidence="3" id="KW-0677">Repeat</keyword>
<dbReference type="Gene3D" id="1.25.40.10">
    <property type="entry name" value="Tetratricopeptide repeat domain"/>
    <property type="match status" value="2"/>
</dbReference>
<evidence type="ECO:0008006" key="9">
    <source>
        <dbReference type="Google" id="ProtNLM"/>
    </source>
</evidence>
<dbReference type="SUPFAM" id="SSF48452">
    <property type="entry name" value="TPR-like"/>
    <property type="match status" value="2"/>
</dbReference>
<keyword evidence="8" id="KW-1185">Reference proteome</keyword>
<feature type="transmembrane region" description="Helical" evidence="6">
    <location>
        <begin position="423"/>
        <end position="442"/>
    </location>
</feature>
<dbReference type="InterPro" id="IPR051476">
    <property type="entry name" value="Bac_ResReg_Asp_Phosphatase"/>
</dbReference>
<reference evidence="7 8" key="1">
    <citation type="submission" date="2020-06" db="EMBL/GenBank/DDBJ databases">
        <title>Rheinheimera sp. nov., a marine bacterium isolated from coastal.</title>
        <authorList>
            <person name="Yu Q."/>
            <person name="Qi Y."/>
            <person name="Pu J."/>
        </authorList>
    </citation>
    <scope>NUCLEOTIDE SEQUENCE [LARGE SCALE GENOMIC DNA]</scope>
    <source>
        <strain evidence="7 8">YQF-2</strain>
    </source>
</reference>
<organism evidence="7 8">
    <name type="scientific">Rheinheimera lutimaris</name>
    <dbReference type="NCBI Taxonomy" id="2740584"/>
    <lineage>
        <taxon>Bacteria</taxon>
        <taxon>Pseudomonadati</taxon>
        <taxon>Pseudomonadota</taxon>
        <taxon>Gammaproteobacteria</taxon>
        <taxon>Chromatiales</taxon>
        <taxon>Chromatiaceae</taxon>
        <taxon>Rheinheimera</taxon>
    </lineage>
</organism>
<keyword evidence="6" id="KW-1133">Transmembrane helix</keyword>
<evidence type="ECO:0000256" key="4">
    <source>
        <dbReference type="ARBA" id="ARBA00022803"/>
    </source>
</evidence>
<evidence type="ECO:0000256" key="1">
    <source>
        <dbReference type="ARBA" id="ARBA00004496"/>
    </source>
</evidence>
<dbReference type="Proteomes" id="UP000523161">
    <property type="component" value="Unassembled WGS sequence"/>
</dbReference>
<dbReference type="AlphaFoldDB" id="A0A7Y5EMG5"/>
<dbReference type="GO" id="GO:0005737">
    <property type="term" value="C:cytoplasm"/>
    <property type="evidence" value="ECO:0007669"/>
    <property type="project" value="UniProtKB-SubCell"/>
</dbReference>
<dbReference type="EMBL" id="JABSOD010000024">
    <property type="protein sequence ID" value="NRQ44218.1"/>
    <property type="molecule type" value="Genomic_DNA"/>
</dbReference>
<dbReference type="InterPro" id="IPR011990">
    <property type="entry name" value="TPR-like_helical_dom_sf"/>
</dbReference>
<dbReference type="Pfam" id="PF13424">
    <property type="entry name" value="TPR_12"/>
    <property type="match status" value="1"/>
</dbReference>
<name>A0A7Y5EMG5_9GAMM</name>